<dbReference type="InterPro" id="IPR032062">
    <property type="entry name" value="DUF4803"/>
</dbReference>
<name>A0ABM3G8H1_NEOLC</name>
<protein>
    <submittedName>
        <fullName evidence="2">Uncharacterized protein LOC107224674 isoform X1</fullName>
    </submittedName>
</protein>
<dbReference type="Proteomes" id="UP000829291">
    <property type="component" value="Chromosome 5"/>
</dbReference>
<accession>A0ABM3G8H1</accession>
<evidence type="ECO:0000313" key="1">
    <source>
        <dbReference type="Proteomes" id="UP000829291"/>
    </source>
</evidence>
<gene>
    <name evidence="2" type="primary">LOC107224674</name>
</gene>
<dbReference type="PANTHER" id="PTHR47890:SF1">
    <property type="entry name" value="LD24308P"/>
    <property type="match status" value="1"/>
</dbReference>
<dbReference type="PANTHER" id="PTHR47890">
    <property type="entry name" value="LD24308P"/>
    <property type="match status" value="1"/>
</dbReference>
<reference evidence="2" key="1">
    <citation type="submission" date="2025-08" db="UniProtKB">
        <authorList>
            <consortium name="RefSeq"/>
        </authorList>
    </citation>
    <scope>IDENTIFICATION</scope>
    <source>
        <tissue evidence="2">Thorax and Abdomen</tissue>
    </source>
</reference>
<dbReference type="Pfam" id="PF16061">
    <property type="entry name" value="DUF4803"/>
    <property type="match status" value="1"/>
</dbReference>
<sequence>MKNTIVKKRNAVLSAKVFFVINVLLLRCANVGSTPLTIASVSGVLQFGKVVVNEVVDLVELIGENAGVDFIDHDLYKKKSEKRIMNKITQLYQRLENFEDSSKMHTAVTFENIIRQIHQQTQLTNHLNELNALISRTSLNYHKFKRFASAEDKFERFTLEKFVEWCVAPDDGILEILERIHTLIVPDKHGFSNQNLIELLVNNMEEGERTICNDNQSPQQLLYNLYNSIAVTEIKGYTMMQFSWLLLKLYKNGNFTEEIRLTKSRYEARMAETSQAIQTAMAFASPDLWKCDPQHRGPETSTELNWFLQSYVVHELDLNEKNTCGQNCAYYSYAEVNCNPKDAYCKKQRKCNGAVYNCQFIDSDMWICPAETSSNRRYNYIEYENGRVLGEKGTCSQGTTKVDSWWRWLFWHCSYCVCSCDQQDRDSDRFFNLRKVVADVESNKVITGIKFVKVNKMIHIQIEQGQLLGSGTISNVTEWKPVESYSIYSDGVIEGTDFLTLSWHQRAIDLDDLKAPPGHLLTGVKFRKLGAHINLEIMTTPFNFTTGILIKPDTQSIWHGNDNTDATWENPRTLLKLDRPDKSTRSQAASIPDSKHDQYMMFSPSDLDKDAGQSTVPFIDTQPVAPYPRVPIAGAGIYHKGRPGFGGYIAPKLKTYNFAPHLHFEHFVFTPLINNKSNNVITLPHIN</sequence>
<organism evidence="1 2">
    <name type="scientific">Neodiprion lecontei</name>
    <name type="common">Redheaded pine sawfly</name>
    <dbReference type="NCBI Taxonomy" id="441921"/>
    <lineage>
        <taxon>Eukaryota</taxon>
        <taxon>Metazoa</taxon>
        <taxon>Ecdysozoa</taxon>
        <taxon>Arthropoda</taxon>
        <taxon>Hexapoda</taxon>
        <taxon>Insecta</taxon>
        <taxon>Pterygota</taxon>
        <taxon>Neoptera</taxon>
        <taxon>Endopterygota</taxon>
        <taxon>Hymenoptera</taxon>
        <taxon>Tenthredinoidea</taxon>
        <taxon>Diprionidae</taxon>
        <taxon>Diprioninae</taxon>
        <taxon>Neodiprion</taxon>
    </lineage>
</organism>
<dbReference type="GeneID" id="107224674"/>
<evidence type="ECO:0000313" key="2">
    <source>
        <dbReference type="RefSeq" id="XP_046596572.1"/>
    </source>
</evidence>
<proteinExistence type="predicted"/>
<dbReference type="RefSeq" id="XP_046596572.1">
    <property type="nucleotide sequence ID" value="XM_046740616.1"/>
</dbReference>
<keyword evidence="1" id="KW-1185">Reference proteome</keyword>